<accession>K3X376</accession>
<protein>
    <submittedName>
        <fullName evidence="2">Uncharacterized protein</fullName>
    </submittedName>
</protein>
<proteinExistence type="predicted"/>
<dbReference type="Proteomes" id="UP000019132">
    <property type="component" value="Unassembled WGS sequence"/>
</dbReference>
<sequence length="318" mass="35674">MMEESVVGDFANRLKLEFEDRDSNASDMDECQDWFVNDATRTPSPTKSDVGGNGRDPEYPGSSSGSAPASPLPPGLTKKPSKLGVPVKKSNTAETADEDVDECGLSKGRTAFLHHIPQTYGGILVMELGASDQVMERRYSAKFFRIYVPQVHESQTDFCLFARKRLNKHKYRFSLEEDSMSTWTTNSAYGGKVLMTPSAQSKKFKLVVPKNAPRVHFDIDQEARKQELVVRLNSQPKRFNLFRGRASSDDDTDVYRALIQKFINPVVEVRCPKSNATVFKIEKEGDVGSEKYIVTYMRPFSLFVSCCIAVGVEAHLFE</sequence>
<keyword evidence="3" id="KW-1185">Reference proteome</keyword>
<reference evidence="2" key="3">
    <citation type="submission" date="2015-02" db="UniProtKB">
        <authorList>
            <consortium name="EnsemblProtists"/>
        </authorList>
    </citation>
    <scope>IDENTIFICATION</scope>
    <source>
        <strain evidence="2">DAOM BR144</strain>
    </source>
</reference>
<evidence type="ECO:0000313" key="2">
    <source>
        <dbReference type="EnsemblProtists" id="PYU1_T011675"/>
    </source>
</evidence>
<feature type="compositionally biased region" description="Basic and acidic residues" evidence="1">
    <location>
        <begin position="14"/>
        <end position="24"/>
    </location>
</feature>
<reference evidence="3" key="2">
    <citation type="submission" date="2010-04" db="EMBL/GenBank/DDBJ databases">
        <authorList>
            <person name="Buell R."/>
            <person name="Hamilton J."/>
            <person name="Hostetler J."/>
        </authorList>
    </citation>
    <scope>NUCLEOTIDE SEQUENCE [LARGE SCALE GENOMIC DNA]</scope>
    <source>
        <strain evidence="3">DAOM:BR144</strain>
    </source>
</reference>
<evidence type="ECO:0000313" key="3">
    <source>
        <dbReference type="Proteomes" id="UP000019132"/>
    </source>
</evidence>
<organism evidence="2 3">
    <name type="scientific">Globisporangium ultimum (strain ATCC 200006 / CBS 805.95 / DAOM BR144)</name>
    <name type="common">Pythium ultimum</name>
    <dbReference type="NCBI Taxonomy" id="431595"/>
    <lineage>
        <taxon>Eukaryota</taxon>
        <taxon>Sar</taxon>
        <taxon>Stramenopiles</taxon>
        <taxon>Oomycota</taxon>
        <taxon>Peronosporomycetes</taxon>
        <taxon>Pythiales</taxon>
        <taxon>Pythiaceae</taxon>
        <taxon>Globisporangium</taxon>
    </lineage>
</organism>
<dbReference type="OMA" id="QDWFVND"/>
<dbReference type="eggNOG" id="ENOG502S2BZ">
    <property type="taxonomic scope" value="Eukaryota"/>
</dbReference>
<dbReference type="HOGENOM" id="CLU_048674_0_0_1"/>
<dbReference type="VEuPathDB" id="FungiDB:PYU1_G011649"/>
<reference evidence="3" key="1">
    <citation type="journal article" date="2010" name="Genome Biol.">
        <title>Genome sequence of the necrotrophic plant pathogen Pythium ultimum reveals original pathogenicity mechanisms and effector repertoire.</title>
        <authorList>
            <person name="Levesque C.A."/>
            <person name="Brouwer H."/>
            <person name="Cano L."/>
            <person name="Hamilton J.P."/>
            <person name="Holt C."/>
            <person name="Huitema E."/>
            <person name="Raffaele S."/>
            <person name="Robideau G.P."/>
            <person name="Thines M."/>
            <person name="Win J."/>
            <person name="Zerillo M.M."/>
            <person name="Beakes G.W."/>
            <person name="Boore J.L."/>
            <person name="Busam D."/>
            <person name="Dumas B."/>
            <person name="Ferriera S."/>
            <person name="Fuerstenberg S.I."/>
            <person name="Gachon C.M."/>
            <person name="Gaulin E."/>
            <person name="Govers F."/>
            <person name="Grenville-Briggs L."/>
            <person name="Horner N."/>
            <person name="Hostetler J."/>
            <person name="Jiang R.H."/>
            <person name="Johnson J."/>
            <person name="Krajaejun T."/>
            <person name="Lin H."/>
            <person name="Meijer H.J."/>
            <person name="Moore B."/>
            <person name="Morris P."/>
            <person name="Phuntmart V."/>
            <person name="Puiu D."/>
            <person name="Shetty J."/>
            <person name="Stajich J.E."/>
            <person name="Tripathy S."/>
            <person name="Wawra S."/>
            <person name="van West P."/>
            <person name="Whitty B.R."/>
            <person name="Coutinho P.M."/>
            <person name="Henrissat B."/>
            <person name="Martin F."/>
            <person name="Thomas P.D."/>
            <person name="Tyler B.M."/>
            <person name="De Vries R.P."/>
            <person name="Kamoun S."/>
            <person name="Yandell M."/>
            <person name="Tisserat N."/>
            <person name="Buell C.R."/>
        </authorList>
    </citation>
    <scope>NUCLEOTIDE SEQUENCE</scope>
    <source>
        <strain evidence="3">DAOM:BR144</strain>
    </source>
</reference>
<feature type="compositionally biased region" description="Low complexity" evidence="1">
    <location>
        <begin position="60"/>
        <end position="69"/>
    </location>
</feature>
<dbReference type="InParanoid" id="K3X376"/>
<evidence type="ECO:0000256" key="1">
    <source>
        <dbReference type="SAM" id="MobiDB-lite"/>
    </source>
</evidence>
<feature type="region of interest" description="Disordered" evidence="1">
    <location>
        <begin position="14"/>
        <end position="98"/>
    </location>
</feature>
<dbReference type="EMBL" id="GL376611">
    <property type="status" value="NOT_ANNOTATED_CDS"/>
    <property type="molecule type" value="Genomic_DNA"/>
</dbReference>
<dbReference type="AlphaFoldDB" id="K3X376"/>
<name>K3X376_GLOUD</name>
<dbReference type="EnsemblProtists" id="PYU1_T011675">
    <property type="protein sequence ID" value="PYU1_T011675"/>
    <property type="gene ID" value="PYU1_G011649"/>
</dbReference>